<protein>
    <submittedName>
        <fullName evidence="7">Uncharacterized protein</fullName>
    </submittedName>
</protein>
<evidence type="ECO:0000256" key="6">
    <source>
        <dbReference type="SAM" id="MobiDB-lite"/>
    </source>
</evidence>
<accession>A0A813DUE2</accession>
<dbReference type="SUPFAM" id="SSF50978">
    <property type="entry name" value="WD40 repeat-like"/>
    <property type="match status" value="1"/>
</dbReference>
<dbReference type="EMBL" id="CAJNNV010003981">
    <property type="protein sequence ID" value="CAE8589935.1"/>
    <property type="molecule type" value="Genomic_DNA"/>
</dbReference>
<feature type="region of interest" description="Disordered" evidence="6">
    <location>
        <begin position="1"/>
        <end position="54"/>
    </location>
</feature>
<dbReference type="PROSITE" id="PS50082">
    <property type="entry name" value="WD_REPEATS_2"/>
    <property type="match status" value="4"/>
</dbReference>
<sequence length="432" mass="46741">AGKSGRNVASAAGRRAAQEAQVEGEADLHSDAESSDAEAKKSDDEDEEFFETSDEKRVRLAKEYLNKMGDGKAPAEVQDQLSKDVEEHERRNRLQVSNLSFGEPRFLKGHKMAATCVCLSSDEGTMFTGGKDCAIIRWDVETGKKDVFPGGRNRFDCGGHFEQVLSVCLIEQRGLLASAGVDRVVRLWDPRAPGKSSCIGKLSGHTGSVTALVPELDGSQLYSASLDKSMKIWDLASRRCVDTLLGHVSGISALDLYSKGRPLSGGADKTVRSWKVDKDTHLMFSRHTYAVDAVCVADQDRFVSGSQDGSLMLWSSASKKPLATTSLGEGKWVSSLSAIRRGNVFFSGSVDGTLRAWRFGRKASGAEEKKGAMQLSQATEPVIAPGCINGIAVGKRILACAIGKEHKLGRWFYDKKEKNGALIVPLSYEAEG</sequence>
<dbReference type="OMA" id="CSLRIWK"/>
<dbReference type="GO" id="GO:0032040">
    <property type="term" value="C:small-subunit processome"/>
    <property type="evidence" value="ECO:0007669"/>
    <property type="project" value="TreeGrafter"/>
</dbReference>
<dbReference type="InterPro" id="IPR039241">
    <property type="entry name" value="Rrp9-like"/>
</dbReference>
<dbReference type="InterPro" id="IPR015943">
    <property type="entry name" value="WD40/YVTN_repeat-like_dom_sf"/>
</dbReference>
<reference evidence="7" key="1">
    <citation type="submission" date="2021-02" db="EMBL/GenBank/DDBJ databases">
        <authorList>
            <person name="Dougan E. K."/>
            <person name="Rhodes N."/>
            <person name="Thang M."/>
            <person name="Chan C."/>
        </authorList>
    </citation>
    <scope>NUCLEOTIDE SEQUENCE</scope>
</reference>
<dbReference type="PROSITE" id="PS50294">
    <property type="entry name" value="WD_REPEATS_REGION"/>
    <property type="match status" value="3"/>
</dbReference>
<dbReference type="Pfam" id="PF00400">
    <property type="entry name" value="WD40"/>
    <property type="match status" value="6"/>
</dbReference>
<keyword evidence="4" id="KW-0539">Nucleus</keyword>
<dbReference type="AlphaFoldDB" id="A0A813DUE2"/>
<dbReference type="InterPro" id="IPR001680">
    <property type="entry name" value="WD40_rpt"/>
</dbReference>
<dbReference type="InterPro" id="IPR036322">
    <property type="entry name" value="WD40_repeat_dom_sf"/>
</dbReference>
<feature type="non-terminal residue" evidence="7">
    <location>
        <position position="1"/>
    </location>
</feature>
<dbReference type="OrthoDB" id="6252103at2759"/>
<feature type="compositionally biased region" description="Low complexity" evidence="6">
    <location>
        <begin position="1"/>
        <end position="23"/>
    </location>
</feature>
<dbReference type="GO" id="GO:0034511">
    <property type="term" value="F:U3 snoRNA binding"/>
    <property type="evidence" value="ECO:0007669"/>
    <property type="project" value="InterPro"/>
</dbReference>
<feature type="repeat" description="WD" evidence="5">
    <location>
        <begin position="157"/>
        <end position="189"/>
    </location>
</feature>
<dbReference type="PRINTS" id="PR00320">
    <property type="entry name" value="GPROTEINBRPT"/>
</dbReference>
<dbReference type="Proteomes" id="UP000654075">
    <property type="component" value="Unassembled WGS sequence"/>
</dbReference>
<feature type="repeat" description="WD" evidence="5">
    <location>
        <begin position="202"/>
        <end position="243"/>
    </location>
</feature>
<dbReference type="InterPro" id="IPR020472">
    <property type="entry name" value="WD40_PAC1"/>
</dbReference>
<feature type="compositionally biased region" description="Basic and acidic residues" evidence="6">
    <location>
        <begin position="26"/>
        <end position="43"/>
    </location>
</feature>
<evidence type="ECO:0000313" key="7">
    <source>
        <dbReference type="EMBL" id="CAE8589935.1"/>
    </source>
</evidence>
<keyword evidence="2 5" id="KW-0853">WD repeat</keyword>
<comment type="caution">
    <text evidence="7">The sequence shown here is derived from an EMBL/GenBank/DDBJ whole genome shotgun (WGS) entry which is preliminary data.</text>
</comment>
<evidence type="ECO:0000313" key="8">
    <source>
        <dbReference type="Proteomes" id="UP000654075"/>
    </source>
</evidence>
<dbReference type="Gene3D" id="2.130.10.10">
    <property type="entry name" value="YVTN repeat-like/Quinoprotein amine dehydrogenase"/>
    <property type="match status" value="1"/>
</dbReference>
<organism evidence="7 8">
    <name type="scientific">Polarella glacialis</name>
    <name type="common">Dinoflagellate</name>
    <dbReference type="NCBI Taxonomy" id="89957"/>
    <lineage>
        <taxon>Eukaryota</taxon>
        <taxon>Sar</taxon>
        <taxon>Alveolata</taxon>
        <taxon>Dinophyceae</taxon>
        <taxon>Suessiales</taxon>
        <taxon>Suessiaceae</taxon>
        <taxon>Polarella</taxon>
    </lineage>
</organism>
<evidence type="ECO:0000256" key="4">
    <source>
        <dbReference type="ARBA" id="ARBA00023242"/>
    </source>
</evidence>
<evidence type="ECO:0000256" key="3">
    <source>
        <dbReference type="ARBA" id="ARBA00022737"/>
    </source>
</evidence>
<proteinExistence type="predicted"/>
<evidence type="ECO:0000256" key="1">
    <source>
        <dbReference type="ARBA" id="ARBA00004123"/>
    </source>
</evidence>
<keyword evidence="8" id="KW-1185">Reference proteome</keyword>
<dbReference type="PROSITE" id="PS00678">
    <property type="entry name" value="WD_REPEATS_1"/>
    <property type="match status" value="1"/>
</dbReference>
<evidence type="ECO:0000256" key="2">
    <source>
        <dbReference type="ARBA" id="ARBA00022574"/>
    </source>
</evidence>
<dbReference type="CDD" id="cd00200">
    <property type="entry name" value="WD40"/>
    <property type="match status" value="1"/>
</dbReference>
<dbReference type="SMART" id="SM00320">
    <property type="entry name" value="WD40"/>
    <property type="match status" value="6"/>
</dbReference>
<comment type="subcellular location">
    <subcellularLocation>
        <location evidence="1">Nucleus</location>
    </subcellularLocation>
</comment>
<feature type="repeat" description="WD" evidence="5">
    <location>
        <begin position="284"/>
        <end position="324"/>
    </location>
</feature>
<dbReference type="PANTHER" id="PTHR19865:SF0">
    <property type="entry name" value="U3 SMALL NUCLEOLAR RNA-INTERACTING PROTEIN 2"/>
    <property type="match status" value="1"/>
</dbReference>
<name>A0A813DUE2_POLGL</name>
<evidence type="ECO:0000256" key="5">
    <source>
        <dbReference type="PROSITE-ProRule" id="PRU00221"/>
    </source>
</evidence>
<gene>
    <name evidence="7" type="ORF">PGLA1383_LOCUS8665</name>
</gene>
<feature type="repeat" description="WD" evidence="5">
    <location>
        <begin position="107"/>
        <end position="148"/>
    </location>
</feature>
<keyword evidence="3" id="KW-0677">Repeat</keyword>
<dbReference type="InterPro" id="IPR019775">
    <property type="entry name" value="WD40_repeat_CS"/>
</dbReference>
<dbReference type="PANTHER" id="PTHR19865">
    <property type="entry name" value="U3 SMALL NUCLEOLAR RNA INTERACTING PROTEIN 2"/>
    <property type="match status" value="1"/>
</dbReference>